<protein>
    <submittedName>
        <fullName evidence="1">Uncharacterized protein</fullName>
    </submittedName>
</protein>
<proteinExistence type="predicted"/>
<dbReference type="Ensembl" id="ENSCINT00000034472.1">
    <property type="protein sequence ID" value="ENSCINP00000030773.1"/>
    <property type="gene ID" value="ENSCING00000023926.1"/>
</dbReference>
<sequence length="46" mass="5286">MTTMMATMLRCPKMTTMIATMVRCPKMATIKRCALNRTFNQEKMAP</sequence>
<name>H2XM90_CIOIN</name>
<reference evidence="1" key="3">
    <citation type="submission" date="2025-08" db="UniProtKB">
        <authorList>
            <consortium name="Ensembl"/>
        </authorList>
    </citation>
    <scope>IDENTIFICATION</scope>
</reference>
<evidence type="ECO:0000313" key="1">
    <source>
        <dbReference type="Ensembl" id="ENSCINP00000030773.1"/>
    </source>
</evidence>
<dbReference type="AlphaFoldDB" id="H2XM90"/>
<reference evidence="1" key="4">
    <citation type="submission" date="2025-09" db="UniProtKB">
        <authorList>
            <consortium name="Ensembl"/>
        </authorList>
    </citation>
    <scope>IDENTIFICATION</scope>
</reference>
<reference evidence="1" key="2">
    <citation type="journal article" date="2008" name="Genome Biol.">
        <title>Improved genome assembly and evidence-based global gene model set for the chordate Ciona intestinalis: new insight into intron and operon populations.</title>
        <authorList>
            <person name="Satou Y."/>
            <person name="Mineta K."/>
            <person name="Ogasawara M."/>
            <person name="Sasakura Y."/>
            <person name="Shoguchi E."/>
            <person name="Ueno K."/>
            <person name="Yamada L."/>
            <person name="Matsumoto J."/>
            <person name="Wasserscheid J."/>
            <person name="Dewar K."/>
            <person name="Wiley G.B."/>
            <person name="Macmil S.L."/>
            <person name="Roe B.A."/>
            <person name="Zeller R.W."/>
            <person name="Hastings K.E."/>
            <person name="Lemaire P."/>
            <person name="Lindquist E."/>
            <person name="Endo T."/>
            <person name="Hotta K."/>
            <person name="Inaba K."/>
        </authorList>
    </citation>
    <scope>NUCLEOTIDE SEQUENCE [LARGE SCALE GENOMIC DNA]</scope>
    <source>
        <strain evidence="1">wild type</strain>
    </source>
</reference>
<reference evidence="2" key="1">
    <citation type="journal article" date="2002" name="Science">
        <title>The draft genome of Ciona intestinalis: insights into chordate and vertebrate origins.</title>
        <authorList>
            <person name="Dehal P."/>
            <person name="Satou Y."/>
            <person name="Campbell R.K."/>
            <person name="Chapman J."/>
            <person name="Degnan B."/>
            <person name="De Tomaso A."/>
            <person name="Davidson B."/>
            <person name="Di Gregorio A."/>
            <person name="Gelpke M."/>
            <person name="Goodstein D.M."/>
            <person name="Harafuji N."/>
            <person name="Hastings K.E."/>
            <person name="Ho I."/>
            <person name="Hotta K."/>
            <person name="Huang W."/>
            <person name="Kawashima T."/>
            <person name="Lemaire P."/>
            <person name="Martinez D."/>
            <person name="Meinertzhagen I.A."/>
            <person name="Necula S."/>
            <person name="Nonaka M."/>
            <person name="Putnam N."/>
            <person name="Rash S."/>
            <person name="Saiga H."/>
            <person name="Satake M."/>
            <person name="Terry A."/>
            <person name="Yamada L."/>
            <person name="Wang H.G."/>
            <person name="Awazu S."/>
            <person name="Azumi K."/>
            <person name="Boore J."/>
            <person name="Branno M."/>
            <person name="Chin-Bow S."/>
            <person name="DeSantis R."/>
            <person name="Doyle S."/>
            <person name="Francino P."/>
            <person name="Keys D.N."/>
            <person name="Haga S."/>
            <person name="Hayashi H."/>
            <person name="Hino K."/>
            <person name="Imai K.S."/>
            <person name="Inaba K."/>
            <person name="Kano S."/>
            <person name="Kobayashi K."/>
            <person name="Kobayashi M."/>
            <person name="Lee B.I."/>
            <person name="Makabe K.W."/>
            <person name="Manohar C."/>
            <person name="Matassi G."/>
            <person name="Medina M."/>
            <person name="Mochizuki Y."/>
            <person name="Mount S."/>
            <person name="Morishita T."/>
            <person name="Miura S."/>
            <person name="Nakayama A."/>
            <person name="Nishizaka S."/>
            <person name="Nomoto H."/>
            <person name="Ohta F."/>
            <person name="Oishi K."/>
            <person name="Rigoutsos I."/>
            <person name="Sano M."/>
            <person name="Sasaki A."/>
            <person name="Sasakura Y."/>
            <person name="Shoguchi E."/>
            <person name="Shin-i T."/>
            <person name="Spagnuolo A."/>
            <person name="Stainier D."/>
            <person name="Suzuki M.M."/>
            <person name="Tassy O."/>
            <person name="Takatori N."/>
            <person name="Tokuoka M."/>
            <person name="Yagi K."/>
            <person name="Yoshizaki F."/>
            <person name="Wada S."/>
            <person name="Zhang C."/>
            <person name="Hyatt P.D."/>
            <person name="Larimer F."/>
            <person name="Detter C."/>
            <person name="Doggett N."/>
            <person name="Glavina T."/>
            <person name="Hawkins T."/>
            <person name="Richardson P."/>
            <person name="Lucas S."/>
            <person name="Kohara Y."/>
            <person name="Levine M."/>
            <person name="Satoh N."/>
            <person name="Rokhsar D.S."/>
        </authorList>
    </citation>
    <scope>NUCLEOTIDE SEQUENCE [LARGE SCALE GENOMIC DNA]</scope>
</reference>
<accession>H2XM90</accession>
<keyword evidence="2" id="KW-1185">Reference proteome</keyword>
<dbReference type="InParanoid" id="H2XM90"/>
<organism evidence="1 2">
    <name type="scientific">Ciona intestinalis</name>
    <name type="common">Transparent sea squirt</name>
    <name type="synonym">Ascidia intestinalis</name>
    <dbReference type="NCBI Taxonomy" id="7719"/>
    <lineage>
        <taxon>Eukaryota</taxon>
        <taxon>Metazoa</taxon>
        <taxon>Chordata</taxon>
        <taxon>Tunicata</taxon>
        <taxon>Ascidiacea</taxon>
        <taxon>Phlebobranchia</taxon>
        <taxon>Cionidae</taxon>
        <taxon>Ciona</taxon>
    </lineage>
</organism>
<evidence type="ECO:0000313" key="2">
    <source>
        <dbReference type="Proteomes" id="UP000008144"/>
    </source>
</evidence>
<dbReference type="HOGENOM" id="CLU_3190994_0_0_1"/>
<dbReference type="EMBL" id="EAAA01000193">
    <property type="status" value="NOT_ANNOTATED_CDS"/>
    <property type="molecule type" value="Genomic_DNA"/>
</dbReference>
<dbReference type="Proteomes" id="UP000008144">
    <property type="component" value="Chromosome 1"/>
</dbReference>